<evidence type="ECO:0000256" key="1">
    <source>
        <dbReference type="SAM" id="MobiDB-lite"/>
    </source>
</evidence>
<dbReference type="InterPro" id="IPR015943">
    <property type="entry name" value="WD40/YVTN_repeat-like_dom_sf"/>
</dbReference>
<dbReference type="GO" id="GO:0007035">
    <property type="term" value="P:vacuolar acidification"/>
    <property type="evidence" value="ECO:0007669"/>
    <property type="project" value="TreeGrafter"/>
</dbReference>
<name>A0A109UZ22_9SACH</name>
<dbReference type="EMBL" id="CP014244">
    <property type="protein sequence ID" value="AMD20611.1"/>
    <property type="molecule type" value="Genomic_DNA"/>
</dbReference>
<evidence type="ECO:0000313" key="4">
    <source>
        <dbReference type="Proteomes" id="UP000243052"/>
    </source>
</evidence>
<feature type="region of interest" description="Disordered" evidence="1">
    <location>
        <begin position="1258"/>
        <end position="1299"/>
    </location>
</feature>
<feature type="domain" description="RAVE complex protein Rav1 C-terminal" evidence="2">
    <location>
        <begin position="567"/>
        <end position="1187"/>
    </location>
</feature>
<evidence type="ECO:0000259" key="2">
    <source>
        <dbReference type="Pfam" id="PF12234"/>
    </source>
</evidence>
<dbReference type="PANTHER" id="PTHR13950">
    <property type="entry name" value="RABCONNECTIN-RELATED"/>
    <property type="match status" value="1"/>
</dbReference>
<feature type="compositionally biased region" description="Polar residues" evidence="1">
    <location>
        <begin position="1258"/>
        <end position="1280"/>
    </location>
</feature>
<dbReference type="OrthoDB" id="342131at2759"/>
<dbReference type="SMART" id="SM00320">
    <property type="entry name" value="WD40"/>
    <property type="match status" value="5"/>
</dbReference>
<evidence type="ECO:0000313" key="3">
    <source>
        <dbReference type="EMBL" id="AMD20611.1"/>
    </source>
</evidence>
<dbReference type="GeneID" id="28723864"/>
<feature type="compositionally biased region" description="Polar residues" evidence="1">
    <location>
        <begin position="1228"/>
        <end position="1244"/>
    </location>
</feature>
<dbReference type="Gene3D" id="2.130.10.10">
    <property type="entry name" value="YVTN repeat-like/Quinoprotein amine dehydrogenase"/>
    <property type="match status" value="2"/>
</dbReference>
<feature type="region of interest" description="Disordered" evidence="1">
    <location>
        <begin position="1218"/>
        <end position="1244"/>
    </location>
</feature>
<gene>
    <name evidence="3" type="ORF">AW171_hschr42511</name>
</gene>
<dbReference type="InterPro" id="IPR052208">
    <property type="entry name" value="DmX-like/RAVE_component"/>
</dbReference>
<dbReference type="InterPro" id="IPR022033">
    <property type="entry name" value="Rav1p_C"/>
</dbReference>
<proteinExistence type="predicted"/>
<protein>
    <submittedName>
        <fullName evidence="3">HDL133Wp</fullName>
    </submittedName>
</protein>
<dbReference type="InterPro" id="IPR001680">
    <property type="entry name" value="WD40_rpt"/>
</dbReference>
<sequence length="1299" mass="148511">MLNFLPGEPNKTIQTICHKTWKRHTILAYCSGNNLIILSNRFTKLQTIYFDNDATAVDISEISGLIAIAVGNVVHIYEPLHNISKDPKWVASTTIFHDESRVNCLEWTLNDEIVVGSDYLSLWKFKSDINTLCPYLLWTQRHPTPVYRCLVSQDAQLIATLGKYDKKLKVWRRISNAGDHVLFDLTLIPHVGYVTMFRWRKVESETQPTIHILYTLCSDYNFRIWSNFDNENKNNVQNWGTIQLDKGKGERFALVIDNWILERTIPKDSSKPFLNYLSDNHVEMVGIISTKGLLRVIALENLSEDPPRIVNITELKTVKLNSSWFTSNPKFLYFAEPRVFDNSVHKISIIIHDLRGSIKHLLISVDKLFEQNSVTNVLEHKFTGHNKSIQKLQRSSDGEAVLTISRFDENSLWVPQPLHSGISLKKRSSILTTSPVYHALVHEKGALVITLLRSYKLQAWDCSSVKSKVAALICETEINSERGYPLLMIATPEKKHNHECHFVSLLYSTGHVECYKVTNSAITQIQSNKIQVDDDDGGTIYLASAIDPVQHTFFSDRNLVATISSSGLVRTHKALVAADQSSIVWKVSHEMNTNIKNSSRLSGSSFEKICIVDSTRKVFSIWDINKDVVECEYNFETPILDIDWTSTRMGQSIVSIGFDNHVILFTQLRYDYTNKLPSFSPIKKIEIAKHTTHRIGDSTWLKDGTIVVASGNQLFIEDKQLDLTDNFTVRSIGSRWLISDDILHLSSVLNGPLPVYHPQFLIQALYFGKIKLTKGILLRLFSKLRQIEFNPDLRDALSSNLDLNYGNFIMASEKNYVSDTAEDACENFDSNVSSRLRETLTKVMLPYLTRNQQKTLITVVEALEEMSKNERSVDFSGLLFILGLKLFIAHMKTQPSVTMRDVAWALHSENKQVLLSLIDSDLNSWSRAKQYRISYWATEEDLKRKFEHIAKFEFAVDGTNNPFNCAIFYLALKKKNVLLGLWKISSSHPEGAKMLKFLKNDFSEPRWRTAALKNAFVLVSKHRYLDAACFFLIANSLKDAVNVLVTKVNDLDLAIGVCRVYEGDNGPELYNMLIKYVLPAAIEENDGWTSTFVFWKLRKRALAIKSLLMSPLEFSSDFEGINKDLIVNKSYLMEDPALLHLYLQLRKKKIDYFKGSLEINENTEYNIIKKVANIYFRMGCEYLSLSLLRNWDFTEKRKMAKTQNVDLREMENKMLEQGNMLSGGSHPNMFQKSEQASYSASFNDTSSPRNILDEYMNQKQSPRSKVVSLSITHTSDNPASSRPPRQASTPRNLLDEYMN</sequence>
<dbReference type="RefSeq" id="XP_017987607.1">
    <property type="nucleotide sequence ID" value="XM_018131815.1"/>
</dbReference>
<organism evidence="3 4">
    <name type="scientific">Eremothecium sinecaudum</name>
    <dbReference type="NCBI Taxonomy" id="45286"/>
    <lineage>
        <taxon>Eukaryota</taxon>
        <taxon>Fungi</taxon>
        <taxon>Dikarya</taxon>
        <taxon>Ascomycota</taxon>
        <taxon>Saccharomycotina</taxon>
        <taxon>Saccharomycetes</taxon>
        <taxon>Saccharomycetales</taxon>
        <taxon>Saccharomycetaceae</taxon>
        <taxon>Eremothecium</taxon>
    </lineage>
</organism>
<dbReference type="InterPro" id="IPR036322">
    <property type="entry name" value="WD40_repeat_dom_sf"/>
</dbReference>
<reference evidence="3 4" key="1">
    <citation type="submission" date="2016-01" db="EMBL/GenBank/DDBJ databases">
        <title>Genome sequence of the yeast Holleya sinecauda.</title>
        <authorList>
            <person name="Dietrich F.S."/>
        </authorList>
    </citation>
    <scope>NUCLEOTIDE SEQUENCE [LARGE SCALE GENOMIC DNA]</scope>
    <source>
        <strain evidence="3 4">ATCC 58844</strain>
    </source>
</reference>
<keyword evidence="4" id="KW-1185">Reference proteome</keyword>
<accession>A0A109UZ22</accession>
<dbReference type="Pfam" id="PF12234">
    <property type="entry name" value="Rav1p_C"/>
    <property type="match status" value="1"/>
</dbReference>
<dbReference type="PANTHER" id="PTHR13950:SF9">
    <property type="entry name" value="RABCONNECTIN-3A"/>
    <property type="match status" value="1"/>
</dbReference>
<dbReference type="Proteomes" id="UP000243052">
    <property type="component" value="Chromosome iv"/>
</dbReference>
<dbReference type="GO" id="GO:0043291">
    <property type="term" value="C:RAVE complex"/>
    <property type="evidence" value="ECO:0007669"/>
    <property type="project" value="TreeGrafter"/>
</dbReference>
<dbReference type="STRING" id="45286.A0A109UZ22"/>
<dbReference type="SUPFAM" id="SSF50978">
    <property type="entry name" value="WD40 repeat-like"/>
    <property type="match status" value="1"/>
</dbReference>